<evidence type="ECO:0000256" key="5">
    <source>
        <dbReference type="ARBA" id="ARBA00023136"/>
    </source>
</evidence>
<dbReference type="Proteomes" id="UP001341281">
    <property type="component" value="Chromosome 04"/>
</dbReference>
<dbReference type="InterPro" id="IPR030184">
    <property type="entry name" value="WAT1-related"/>
</dbReference>
<evidence type="ECO:0000259" key="7">
    <source>
        <dbReference type="Pfam" id="PF00892"/>
    </source>
</evidence>
<dbReference type="SUPFAM" id="SSF103481">
    <property type="entry name" value="Multidrug resistance efflux transporter EmrE"/>
    <property type="match status" value="2"/>
</dbReference>
<dbReference type="EMBL" id="CP144748">
    <property type="protein sequence ID" value="WVZ70146.1"/>
    <property type="molecule type" value="Genomic_DNA"/>
</dbReference>
<evidence type="ECO:0000256" key="2">
    <source>
        <dbReference type="ARBA" id="ARBA00007635"/>
    </source>
</evidence>
<feature type="transmembrane region" description="Helical" evidence="6">
    <location>
        <begin position="34"/>
        <end position="56"/>
    </location>
</feature>
<feature type="transmembrane region" description="Helical" evidence="6">
    <location>
        <begin position="303"/>
        <end position="322"/>
    </location>
</feature>
<evidence type="ECO:0000256" key="4">
    <source>
        <dbReference type="ARBA" id="ARBA00022989"/>
    </source>
</evidence>
<evidence type="ECO:0000256" key="1">
    <source>
        <dbReference type="ARBA" id="ARBA00004141"/>
    </source>
</evidence>
<keyword evidence="4 6" id="KW-1133">Transmembrane helix</keyword>
<feature type="transmembrane region" description="Helical" evidence="6">
    <location>
        <begin position="130"/>
        <end position="149"/>
    </location>
</feature>
<feature type="transmembrane region" description="Helical" evidence="6">
    <location>
        <begin position="101"/>
        <end position="118"/>
    </location>
</feature>
<feature type="transmembrane region" description="Helical" evidence="6">
    <location>
        <begin position="180"/>
        <end position="201"/>
    </location>
</feature>
<evidence type="ECO:0000313" key="8">
    <source>
        <dbReference type="EMBL" id="WVZ70146.1"/>
    </source>
</evidence>
<comment type="subcellular location">
    <subcellularLocation>
        <location evidence="1 6">Membrane</location>
        <topology evidence="1 6">Multi-pass membrane protein</topology>
    </subcellularLocation>
</comment>
<feature type="transmembrane region" description="Helical" evidence="6">
    <location>
        <begin position="277"/>
        <end position="297"/>
    </location>
</feature>
<keyword evidence="3 6" id="KW-0812">Transmembrane</keyword>
<evidence type="ECO:0000313" key="9">
    <source>
        <dbReference type="Proteomes" id="UP001341281"/>
    </source>
</evidence>
<feature type="transmembrane region" description="Helical" evidence="6">
    <location>
        <begin position="213"/>
        <end position="234"/>
    </location>
</feature>
<dbReference type="InterPro" id="IPR000620">
    <property type="entry name" value="EamA_dom"/>
</dbReference>
<protein>
    <recommendedName>
        <fullName evidence="6">WAT1-related protein</fullName>
    </recommendedName>
</protein>
<dbReference type="GO" id="GO:0022857">
    <property type="term" value="F:transmembrane transporter activity"/>
    <property type="evidence" value="ECO:0007669"/>
    <property type="project" value="InterPro"/>
</dbReference>
<name>A0AAQ3WQW8_PASNO</name>
<dbReference type="PANTHER" id="PTHR31218">
    <property type="entry name" value="WAT1-RELATED PROTEIN"/>
    <property type="match status" value="1"/>
</dbReference>
<feature type="domain" description="EamA" evidence="7">
    <location>
        <begin position="8"/>
        <end position="145"/>
    </location>
</feature>
<gene>
    <name evidence="8" type="ORF">U9M48_018838</name>
</gene>
<feature type="domain" description="EamA" evidence="7">
    <location>
        <begin position="183"/>
        <end position="320"/>
    </location>
</feature>
<dbReference type="InterPro" id="IPR037185">
    <property type="entry name" value="EmrE-like"/>
</dbReference>
<feature type="transmembrane region" description="Helical" evidence="6">
    <location>
        <begin position="246"/>
        <end position="265"/>
    </location>
</feature>
<reference evidence="8 9" key="1">
    <citation type="submission" date="2024-02" db="EMBL/GenBank/DDBJ databases">
        <title>High-quality chromosome-scale genome assembly of Pensacola bahiagrass (Paspalum notatum Flugge var. saurae).</title>
        <authorList>
            <person name="Vega J.M."/>
            <person name="Podio M."/>
            <person name="Orjuela J."/>
            <person name="Siena L.A."/>
            <person name="Pessino S.C."/>
            <person name="Combes M.C."/>
            <person name="Mariac C."/>
            <person name="Albertini E."/>
            <person name="Pupilli F."/>
            <person name="Ortiz J.P.A."/>
            <person name="Leblanc O."/>
        </authorList>
    </citation>
    <scope>NUCLEOTIDE SEQUENCE [LARGE SCALE GENOMIC DNA]</scope>
    <source>
        <strain evidence="8">R1</strain>
        <tissue evidence="8">Leaf</tissue>
    </source>
</reference>
<dbReference type="AlphaFoldDB" id="A0AAQ3WQW8"/>
<organism evidence="8 9">
    <name type="scientific">Paspalum notatum var. saurae</name>
    <dbReference type="NCBI Taxonomy" id="547442"/>
    <lineage>
        <taxon>Eukaryota</taxon>
        <taxon>Viridiplantae</taxon>
        <taxon>Streptophyta</taxon>
        <taxon>Embryophyta</taxon>
        <taxon>Tracheophyta</taxon>
        <taxon>Spermatophyta</taxon>
        <taxon>Magnoliopsida</taxon>
        <taxon>Liliopsida</taxon>
        <taxon>Poales</taxon>
        <taxon>Poaceae</taxon>
        <taxon>PACMAD clade</taxon>
        <taxon>Panicoideae</taxon>
        <taxon>Andropogonodae</taxon>
        <taxon>Paspaleae</taxon>
        <taxon>Paspalinae</taxon>
        <taxon>Paspalum</taxon>
    </lineage>
</organism>
<proteinExistence type="inferred from homology"/>
<dbReference type="Pfam" id="PF00892">
    <property type="entry name" value="EamA"/>
    <property type="match status" value="2"/>
</dbReference>
<evidence type="ECO:0000256" key="3">
    <source>
        <dbReference type="ARBA" id="ARBA00022692"/>
    </source>
</evidence>
<accession>A0AAQ3WQW8</accession>
<dbReference type="GO" id="GO:0016020">
    <property type="term" value="C:membrane"/>
    <property type="evidence" value="ECO:0007669"/>
    <property type="project" value="UniProtKB-SubCell"/>
</dbReference>
<keyword evidence="5 6" id="KW-0472">Membrane</keyword>
<keyword evidence="9" id="KW-1185">Reference proteome</keyword>
<sequence>MGNRAAFVVAFLLRAIYGGMQIVTKDAFNEGMSTSVFVFYRHVTAILFLVPIAFVLERKTAPPLSFKVSLKLFFHALYGITGAINIYSLGLSYASATSSSAIFNLLPAVAFFLAVLLGMETLNLKRFHGIAKACGVLFSIAGVIVLAFYQGPEFRSFNHHNIFHHTSNFHTGITAHPTRLWILGIFLTTLSTTSWALWTVLQGPMLEAYPSKLLNTTLQMIFATIQCFLIALVVERDFSKWKLGPDIRLIAVLYSGVLVSGVAYYMQVWVIDKSGPVFLAMTMPITLLVTIILSLFLGEAVTLGSILGGVIMVSGLYCVLWAKRSEQADVSKQQVAPAAAEATQQV</sequence>
<evidence type="ECO:0000256" key="6">
    <source>
        <dbReference type="RuleBase" id="RU363077"/>
    </source>
</evidence>
<comment type="similarity">
    <text evidence="2 6">Belongs to the drug/metabolite transporter (DMT) superfamily. Plant drug/metabolite exporter (P-DME) (TC 2.A.7.4) family.</text>
</comment>
<feature type="transmembrane region" description="Helical" evidence="6">
    <location>
        <begin position="68"/>
        <end position="89"/>
    </location>
</feature>